<feature type="domain" description="TCP" evidence="7">
    <location>
        <begin position="69"/>
        <end position="123"/>
    </location>
</feature>
<dbReference type="EMBL" id="CACRZD030000005">
    <property type="protein sequence ID" value="CAA6660610.1"/>
    <property type="molecule type" value="Genomic_DNA"/>
</dbReference>
<proteinExistence type="predicted"/>
<dbReference type="GO" id="GO:0005634">
    <property type="term" value="C:nucleus"/>
    <property type="evidence" value="ECO:0007669"/>
    <property type="project" value="UniProtKB-SubCell"/>
</dbReference>
<evidence type="ECO:0000256" key="2">
    <source>
        <dbReference type="ARBA" id="ARBA00023015"/>
    </source>
</evidence>
<dbReference type="AlphaFoldDB" id="A0A7I8ISV7"/>
<dbReference type="GO" id="GO:0043565">
    <property type="term" value="F:sequence-specific DNA binding"/>
    <property type="evidence" value="ECO:0007669"/>
    <property type="project" value="TreeGrafter"/>
</dbReference>
<name>A0A7I8ISV7_SPIIN</name>
<sequence length="266" mass="28921">MDPADHGGRGSHAAQRQQYEMTRGGGADAENAGDDCGEGPSQVDPSLSISSAKSGHAIAAPAFSSKRSSKDRHTKVDGRGRRIRMPAPCAARVFQLTRELGHKSDGETIEWLLQQAEPAIIATTGTGTIPANFSSLNVSVRSSGGSTVPAPAFHSALALAAGAANHHRQQRPNYDDGDAYSRKRYRENLFNDDRQQDSGRAATAFLAQLRNWRRRRRRRRQPADQAVQCRSCGGDVGRGGAGASKRRRSVLDAPRQRCRSRRRRPS</sequence>
<dbReference type="PANTHER" id="PTHR31072:SF105">
    <property type="entry name" value="TCP DOMAIN-CONTAINING PROTEIN"/>
    <property type="match status" value="1"/>
</dbReference>
<keyword evidence="2" id="KW-0805">Transcription regulation</keyword>
<gene>
    <name evidence="8" type="ORF">SI7747_05007026</name>
</gene>
<evidence type="ECO:0000256" key="1">
    <source>
        <dbReference type="ARBA" id="ARBA00004123"/>
    </source>
</evidence>
<feature type="compositionally biased region" description="Basic residues" evidence="6">
    <location>
        <begin position="256"/>
        <end position="266"/>
    </location>
</feature>
<dbReference type="PANTHER" id="PTHR31072">
    <property type="entry name" value="TRANSCRIPTION FACTOR TCP4-RELATED"/>
    <property type="match status" value="1"/>
</dbReference>
<dbReference type="InterPro" id="IPR005333">
    <property type="entry name" value="Transcription_factor_TCP"/>
</dbReference>
<dbReference type="Proteomes" id="UP001189122">
    <property type="component" value="Unassembled WGS sequence"/>
</dbReference>
<evidence type="ECO:0000313" key="8">
    <source>
        <dbReference type="EMBL" id="CAA2620857.1"/>
    </source>
</evidence>
<keyword evidence="4" id="KW-0804">Transcription</keyword>
<accession>A0A7I8ISV7</accession>
<feature type="compositionally biased region" description="Polar residues" evidence="6">
    <location>
        <begin position="43"/>
        <end position="53"/>
    </location>
</feature>
<evidence type="ECO:0000259" key="7">
    <source>
        <dbReference type="PROSITE" id="PS51369"/>
    </source>
</evidence>
<dbReference type="PROSITE" id="PS51369">
    <property type="entry name" value="TCP"/>
    <property type="match status" value="1"/>
</dbReference>
<dbReference type="Pfam" id="PF03634">
    <property type="entry name" value="TCP"/>
    <property type="match status" value="1"/>
</dbReference>
<organism evidence="8">
    <name type="scientific">Spirodela intermedia</name>
    <name type="common">Intermediate duckweed</name>
    <dbReference type="NCBI Taxonomy" id="51605"/>
    <lineage>
        <taxon>Eukaryota</taxon>
        <taxon>Viridiplantae</taxon>
        <taxon>Streptophyta</taxon>
        <taxon>Embryophyta</taxon>
        <taxon>Tracheophyta</taxon>
        <taxon>Spermatophyta</taxon>
        <taxon>Magnoliopsida</taxon>
        <taxon>Liliopsida</taxon>
        <taxon>Araceae</taxon>
        <taxon>Lemnoideae</taxon>
        <taxon>Spirodela</taxon>
    </lineage>
</organism>
<evidence type="ECO:0000313" key="9">
    <source>
        <dbReference type="Proteomes" id="UP001189122"/>
    </source>
</evidence>
<dbReference type="EMBL" id="LR743592">
    <property type="protein sequence ID" value="CAA2620857.1"/>
    <property type="molecule type" value="Genomic_DNA"/>
</dbReference>
<evidence type="ECO:0000256" key="4">
    <source>
        <dbReference type="ARBA" id="ARBA00023163"/>
    </source>
</evidence>
<evidence type="ECO:0000256" key="5">
    <source>
        <dbReference type="ARBA" id="ARBA00023242"/>
    </source>
</evidence>
<evidence type="ECO:0000256" key="6">
    <source>
        <dbReference type="SAM" id="MobiDB-lite"/>
    </source>
</evidence>
<protein>
    <recommendedName>
        <fullName evidence="7">TCP domain-containing protein</fullName>
    </recommendedName>
</protein>
<feature type="region of interest" description="Disordered" evidence="6">
    <location>
        <begin position="214"/>
        <end position="266"/>
    </location>
</feature>
<keyword evidence="9" id="KW-1185">Reference proteome</keyword>
<dbReference type="GO" id="GO:0003700">
    <property type="term" value="F:DNA-binding transcription factor activity"/>
    <property type="evidence" value="ECO:0007669"/>
    <property type="project" value="InterPro"/>
</dbReference>
<keyword evidence="5" id="KW-0539">Nucleus</keyword>
<dbReference type="InterPro" id="IPR017887">
    <property type="entry name" value="TF_TCP_subgr"/>
</dbReference>
<feature type="region of interest" description="Disordered" evidence="6">
    <location>
        <begin position="1"/>
        <end position="84"/>
    </location>
</feature>
<evidence type="ECO:0000256" key="3">
    <source>
        <dbReference type="ARBA" id="ARBA00023125"/>
    </source>
</evidence>
<keyword evidence="3" id="KW-0238">DNA-binding</keyword>
<reference evidence="8 9" key="1">
    <citation type="submission" date="2019-12" db="EMBL/GenBank/DDBJ databases">
        <authorList>
            <person name="Scholz U."/>
            <person name="Mascher M."/>
            <person name="Fiebig A."/>
        </authorList>
    </citation>
    <scope>NUCLEOTIDE SEQUENCE</scope>
</reference>
<comment type="subcellular location">
    <subcellularLocation>
        <location evidence="1">Nucleus</location>
    </subcellularLocation>
</comment>